<sequence length="433" mass="50306">MPEAGSKSLLVQDSTQHKTWITFPTLRKMANYTYLLVLVLVVTIVTLLIKNTTLSRELQNGILAHGTAKKALLVDLQNESSRYKATRREVELSRNKLRDLDSKLKSAQEELLKSASFLQDANDDNVKLKSELEDKTKIVEKINEENKDLKAHLEDKKMHLLEAEEKLRTAEEELPKLRKTVRKIQEELQAAKSESQYNLEILKKFQERYTKLVENKGSSAIKQVFKKTQGSKLREDAKKTYRGGTRVALAAKHDDDMRKMNRDTHVEHEGEQHDDIKKTNSETHIEHEGEQHDDIKKTDSETHVEHEGEQHDDIKQTNSETHAEHEGEQDDEDEQKQQQQQEASTPFMRNETVVSRLNTTKTVLSLSQPKKQPQEREDVREKEERAVEEKSKDDPQTVSWPDKRIKTDDEYEYEEEKLENDKVGKNKLSKYSD</sequence>
<evidence type="ECO:0000256" key="2">
    <source>
        <dbReference type="SAM" id="MobiDB-lite"/>
    </source>
</evidence>
<feature type="coiled-coil region" evidence="1">
    <location>
        <begin position="83"/>
        <end position="194"/>
    </location>
</feature>
<dbReference type="Proteomes" id="UP001445076">
    <property type="component" value="Unassembled WGS sequence"/>
</dbReference>
<feature type="compositionally biased region" description="Basic and acidic residues" evidence="2">
    <location>
        <begin position="372"/>
        <end position="408"/>
    </location>
</feature>
<protein>
    <submittedName>
        <fullName evidence="4">Uncharacterized protein</fullName>
    </submittedName>
</protein>
<reference evidence="4 5" key="1">
    <citation type="journal article" date="2024" name="BMC Genomics">
        <title>Genome assembly of redclaw crayfish (Cherax quadricarinatus) provides insights into its immune adaptation and hypoxia tolerance.</title>
        <authorList>
            <person name="Liu Z."/>
            <person name="Zheng J."/>
            <person name="Li H."/>
            <person name="Fang K."/>
            <person name="Wang S."/>
            <person name="He J."/>
            <person name="Zhou D."/>
            <person name="Weng S."/>
            <person name="Chi M."/>
            <person name="Gu Z."/>
            <person name="He J."/>
            <person name="Li F."/>
            <person name="Wang M."/>
        </authorList>
    </citation>
    <scope>NUCLEOTIDE SEQUENCE [LARGE SCALE GENOMIC DNA]</scope>
    <source>
        <strain evidence="4">ZL_2023a</strain>
    </source>
</reference>
<accession>A0AAW0X313</accession>
<keyword evidence="3" id="KW-0472">Membrane</keyword>
<comment type="caution">
    <text evidence="4">The sequence shown here is derived from an EMBL/GenBank/DDBJ whole genome shotgun (WGS) entry which is preliminary data.</text>
</comment>
<feature type="compositionally biased region" description="Acidic residues" evidence="2">
    <location>
        <begin position="409"/>
        <end position="418"/>
    </location>
</feature>
<organism evidence="4 5">
    <name type="scientific">Cherax quadricarinatus</name>
    <name type="common">Australian red claw crayfish</name>
    <dbReference type="NCBI Taxonomy" id="27406"/>
    <lineage>
        <taxon>Eukaryota</taxon>
        <taxon>Metazoa</taxon>
        <taxon>Ecdysozoa</taxon>
        <taxon>Arthropoda</taxon>
        <taxon>Crustacea</taxon>
        <taxon>Multicrustacea</taxon>
        <taxon>Malacostraca</taxon>
        <taxon>Eumalacostraca</taxon>
        <taxon>Eucarida</taxon>
        <taxon>Decapoda</taxon>
        <taxon>Pleocyemata</taxon>
        <taxon>Astacidea</taxon>
        <taxon>Parastacoidea</taxon>
        <taxon>Parastacidae</taxon>
        <taxon>Cherax</taxon>
    </lineage>
</organism>
<gene>
    <name evidence="4" type="ORF">OTU49_003656</name>
</gene>
<keyword evidence="1" id="KW-0175">Coiled coil</keyword>
<evidence type="ECO:0000313" key="4">
    <source>
        <dbReference type="EMBL" id="KAK8738746.1"/>
    </source>
</evidence>
<dbReference type="AlphaFoldDB" id="A0AAW0X313"/>
<feature type="region of interest" description="Disordered" evidence="2">
    <location>
        <begin position="237"/>
        <end position="433"/>
    </location>
</feature>
<name>A0AAW0X313_CHEQU</name>
<dbReference type="EMBL" id="JARKIK010000038">
    <property type="protein sequence ID" value="KAK8738746.1"/>
    <property type="molecule type" value="Genomic_DNA"/>
</dbReference>
<proteinExistence type="predicted"/>
<keyword evidence="3" id="KW-1133">Transmembrane helix</keyword>
<feature type="compositionally biased region" description="Basic and acidic residues" evidence="2">
    <location>
        <begin position="251"/>
        <end position="326"/>
    </location>
</feature>
<evidence type="ECO:0000313" key="5">
    <source>
        <dbReference type="Proteomes" id="UP001445076"/>
    </source>
</evidence>
<keyword evidence="3" id="KW-0812">Transmembrane</keyword>
<feature type="compositionally biased region" description="Basic and acidic residues" evidence="2">
    <location>
        <begin position="419"/>
        <end position="433"/>
    </location>
</feature>
<feature type="transmembrane region" description="Helical" evidence="3">
    <location>
        <begin position="32"/>
        <end position="49"/>
    </location>
</feature>
<feature type="compositionally biased region" description="Polar residues" evidence="2">
    <location>
        <begin position="352"/>
        <end position="371"/>
    </location>
</feature>
<keyword evidence="5" id="KW-1185">Reference proteome</keyword>
<evidence type="ECO:0000256" key="1">
    <source>
        <dbReference type="SAM" id="Coils"/>
    </source>
</evidence>
<evidence type="ECO:0000256" key="3">
    <source>
        <dbReference type="SAM" id="Phobius"/>
    </source>
</evidence>